<keyword evidence="3" id="KW-1185">Reference proteome</keyword>
<sequence length="619" mass="72424">MRGTALGWYDWIPLSSLFIYQPFLVLLVSFSHSRVICYSSFHKIFFSFSLFFTRFSFYFLPPSFFLDLFIVPCIFSIFYSFLLFSLFLSYFLISFFILSFLPLLFYSLQFSLNMFYFSFFLSFFLTYFAVSFVIFAIPSFLSLFSPTFFEYFFLYFIISSIITLFSPTFFKYFFVFSFFLFSFFLSFFFLSFFFLSNFVIVVNIFLLLFLFVFHFSFLSFSLFILTSQFRSSFQHSVFNSSSIALYIFLYMIFLVILFSLLLPFFFAPSFLLSFFFSFFLTSQFNFSFYHYLLYCFLVFLSLIFFPLIFFLFVDMFTDPFYHTFIFLFYPSSFVFFFFFFLLILLALLHQISFFLSSHSHSHSQLMYAIYNRIKFLSLFSKTIDYSSLSNYPSRQTLITSSSSSSLFLSRTLPLSDLLSTSLKQTGPSLIFLLQFSSIISNAAFHFIPNHPFLRRQHSPPSENFIASVPVKRFLFTFPSNISPVPSPPLRSLFLCQFCLFFSQINNVFFVHFLPNFLFHSFSLDAFLAFFLSLPSLSLSLSLVNFSLLTSPFPKFVGFSSFTSTSLPSSSFVVVVVVVVVLLLLLLLLLHSLSLSACSPRTGGMEESNDNVVANSLIPR</sequence>
<dbReference type="AlphaFoldDB" id="A0A812BIL1"/>
<feature type="transmembrane region" description="Helical" evidence="1">
    <location>
        <begin position="237"/>
        <end position="258"/>
    </location>
</feature>
<feature type="transmembrane region" description="Helical" evidence="1">
    <location>
        <begin position="172"/>
        <end position="194"/>
    </location>
</feature>
<dbReference type="EMBL" id="CAHIKZ030000657">
    <property type="protein sequence ID" value="CAE1231687.1"/>
    <property type="molecule type" value="Genomic_DNA"/>
</dbReference>
<keyword evidence="1" id="KW-0472">Membrane</keyword>
<feature type="transmembrane region" description="Helical" evidence="1">
    <location>
        <begin position="143"/>
        <end position="165"/>
    </location>
</feature>
<reference evidence="2" key="1">
    <citation type="submission" date="2021-01" db="EMBL/GenBank/DDBJ databases">
        <authorList>
            <person name="Li R."/>
            <person name="Bekaert M."/>
        </authorList>
    </citation>
    <scope>NUCLEOTIDE SEQUENCE</scope>
    <source>
        <strain evidence="2">Farmed</strain>
    </source>
</reference>
<evidence type="ECO:0000313" key="2">
    <source>
        <dbReference type="EMBL" id="CAE1231687.1"/>
    </source>
</evidence>
<keyword evidence="1" id="KW-0812">Transmembrane</keyword>
<feature type="transmembrane region" description="Helical" evidence="1">
    <location>
        <begin position="200"/>
        <end position="225"/>
    </location>
</feature>
<feature type="transmembrane region" description="Helical" evidence="1">
    <location>
        <begin position="18"/>
        <end position="37"/>
    </location>
</feature>
<gene>
    <name evidence="2" type="ORF">SPHA_18237</name>
</gene>
<organism evidence="2 3">
    <name type="scientific">Acanthosepion pharaonis</name>
    <name type="common">Pharaoh cuttlefish</name>
    <name type="synonym">Sepia pharaonis</name>
    <dbReference type="NCBI Taxonomy" id="158019"/>
    <lineage>
        <taxon>Eukaryota</taxon>
        <taxon>Metazoa</taxon>
        <taxon>Spiralia</taxon>
        <taxon>Lophotrochozoa</taxon>
        <taxon>Mollusca</taxon>
        <taxon>Cephalopoda</taxon>
        <taxon>Coleoidea</taxon>
        <taxon>Decapodiformes</taxon>
        <taxon>Sepiida</taxon>
        <taxon>Sepiina</taxon>
        <taxon>Sepiidae</taxon>
        <taxon>Acanthosepion</taxon>
    </lineage>
</organism>
<name>A0A812BIL1_ACAPH</name>
<dbReference type="Proteomes" id="UP000597762">
    <property type="component" value="Unassembled WGS sequence"/>
</dbReference>
<feature type="transmembrane region" description="Helical" evidence="1">
    <location>
        <begin position="525"/>
        <end position="548"/>
    </location>
</feature>
<evidence type="ECO:0000256" key="1">
    <source>
        <dbReference type="SAM" id="Phobius"/>
    </source>
</evidence>
<feature type="transmembrane region" description="Helical" evidence="1">
    <location>
        <begin position="568"/>
        <end position="589"/>
    </location>
</feature>
<feature type="transmembrane region" description="Helical" evidence="1">
    <location>
        <begin position="87"/>
        <end position="108"/>
    </location>
</feature>
<proteinExistence type="predicted"/>
<feature type="transmembrane region" description="Helical" evidence="1">
    <location>
        <begin position="264"/>
        <end position="284"/>
    </location>
</feature>
<evidence type="ECO:0000313" key="3">
    <source>
        <dbReference type="Proteomes" id="UP000597762"/>
    </source>
</evidence>
<feature type="transmembrane region" description="Helical" evidence="1">
    <location>
        <begin position="324"/>
        <end position="348"/>
    </location>
</feature>
<protein>
    <submittedName>
        <fullName evidence="2">Uncharacterized protein</fullName>
    </submittedName>
</protein>
<feature type="transmembrane region" description="Helical" evidence="1">
    <location>
        <begin position="291"/>
        <end position="312"/>
    </location>
</feature>
<accession>A0A812BIL1</accession>
<comment type="caution">
    <text evidence="2">The sequence shown here is derived from an EMBL/GenBank/DDBJ whole genome shotgun (WGS) entry which is preliminary data.</text>
</comment>
<feature type="transmembrane region" description="Helical" evidence="1">
    <location>
        <begin position="115"/>
        <end position="137"/>
    </location>
</feature>
<keyword evidence="1" id="KW-1133">Transmembrane helix</keyword>